<organism evidence="8 9">
    <name type="scientific">Salisediminibacterium beveridgei</name>
    <dbReference type="NCBI Taxonomy" id="632773"/>
    <lineage>
        <taxon>Bacteria</taxon>
        <taxon>Bacillati</taxon>
        <taxon>Bacillota</taxon>
        <taxon>Bacilli</taxon>
        <taxon>Bacillales</taxon>
        <taxon>Bacillaceae</taxon>
        <taxon>Salisediminibacterium</taxon>
    </lineage>
</organism>
<dbReference type="GO" id="GO:0016829">
    <property type="term" value="F:lyase activity"/>
    <property type="evidence" value="ECO:0007669"/>
    <property type="project" value="UniProtKB-KW"/>
</dbReference>
<evidence type="ECO:0000256" key="3">
    <source>
        <dbReference type="ARBA" id="ARBA00022694"/>
    </source>
</evidence>
<dbReference type="GO" id="GO:1990481">
    <property type="term" value="P:mRNA pseudouridine synthesis"/>
    <property type="evidence" value="ECO:0007669"/>
    <property type="project" value="TreeGrafter"/>
</dbReference>
<dbReference type="InterPro" id="IPR014780">
    <property type="entry name" value="tRNA_psdUridine_synth_TruB"/>
</dbReference>
<keyword evidence="9" id="KW-1185">Reference proteome</keyword>
<feature type="domain" description="tRNA pseudouridylate synthase B C-terminal" evidence="7">
    <location>
        <begin position="183"/>
        <end position="240"/>
    </location>
</feature>
<keyword evidence="4 5" id="KW-0413">Isomerase</keyword>
<evidence type="ECO:0000256" key="4">
    <source>
        <dbReference type="ARBA" id="ARBA00023235"/>
    </source>
</evidence>
<dbReference type="InterPro" id="IPR020103">
    <property type="entry name" value="PsdUridine_synth_cat_dom_sf"/>
</dbReference>
<dbReference type="AlphaFoldDB" id="A0A1D7QVV1"/>
<comment type="catalytic activity">
    <reaction evidence="1 5">
        <text>uridine(55) in tRNA = pseudouridine(55) in tRNA</text>
        <dbReference type="Rhea" id="RHEA:42532"/>
        <dbReference type="Rhea" id="RHEA-COMP:10101"/>
        <dbReference type="Rhea" id="RHEA-COMP:10102"/>
        <dbReference type="ChEBI" id="CHEBI:65314"/>
        <dbReference type="ChEBI" id="CHEBI:65315"/>
        <dbReference type="EC" id="5.4.99.25"/>
    </reaction>
</comment>
<dbReference type="KEGG" id="bbev:BBEV_1779"/>
<dbReference type="GO" id="GO:0031119">
    <property type="term" value="P:tRNA pseudouridine synthesis"/>
    <property type="evidence" value="ECO:0007669"/>
    <property type="project" value="UniProtKB-UniRule"/>
</dbReference>
<sequence>MKNELMGILPLWKPRGMTSFQAVRQASKILGTKKAGHTGTLDPDVNGVLPVCVGRATKIVQYLTEAGKMYTGEVTIGWSTETEDSSGQLVSKDYPAENIPEEDVDAVLTKLHGEQTQIPPMYSAVKVKGRRLYEYARAGEEVERPARLVTIHELKRVSPVTQNEDGAVRFSFKCSCSKGTYIRTLAVTIGEELGFPAHMSNLTRNASGSFTEADCVTFEEMEQQEVNDISQLLIPVERAFEKIPSIVVNETDRIRILQGGILPLSDDVKNTDDAFFSVLDEKLRLIALYKKDPKRSGMMRPEKMIRTVLDFEKDE</sequence>
<dbReference type="InterPro" id="IPR032819">
    <property type="entry name" value="TruB_C"/>
</dbReference>
<evidence type="ECO:0000256" key="5">
    <source>
        <dbReference type="HAMAP-Rule" id="MF_01080"/>
    </source>
</evidence>
<reference evidence="8 9" key="1">
    <citation type="submission" date="2015-08" db="EMBL/GenBank/DDBJ databases">
        <title>The complete genome sequence of Bacillus beveridgei MLTeJB.</title>
        <authorList>
            <person name="Hanson T.E."/>
            <person name="Mesa C."/>
            <person name="Basesman S.M."/>
            <person name="Oremland R.S."/>
        </authorList>
    </citation>
    <scope>NUCLEOTIDE SEQUENCE [LARGE SCALE GENOMIC DNA]</scope>
    <source>
        <strain evidence="8 9">MLTeJB</strain>
    </source>
</reference>
<feature type="domain" description="Pseudouridine synthase II N-terminal" evidence="6">
    <location>
        <begin position="28"/>
        <end position="182"/>
    </location>
</feature>
<proteinExistence type="inferred from homology"/>
<dbReference type="Proteomes" id="UP000094463">
    <property type="component" value="Chromosome"/>
</dbReference>
<evidence type="ECO:0000313" key="9">
    <source>
        <dbReference type="Proteomes" id="UP000094463"/>
    </source>
</evidence>
<evidence type="ECO:0000259" key="7">
    <source>
        <dbReference type="Pfam" id="PF16198"/>
    </source>
</evidence>
<comment type="function">
    <text evidence="5">Responsible for synthesis of pseudouridine from uracil-55 in the psi GC loop of transfer RNAs.</text>
</comment>
<evidence type="ECO:0000256" key="1">
    <source>
        <dbReference type="ARBA" id="ARBA00000385"/>
    </source>
</evidence>
<dbReference type="CDD" id="cd02573">
    <property type="entry name" value="PseudoU_synth_EcTruB"/>
    <property type="match status" value="1"/>
</dbReference>
<feature type="active site" description="Nucleophile" evidence="5">
    <location>
        <position position="42"/>
    </location>
</feature>
<dbReference type="GO" id="GO:0160148">
    <property type="term" value="F:tRNA pseudouridine(55) synthase activity"/>
    <property type="evidence" value="ECO:0007669"/>
    <property type="project" value="UniProtKB-EC"/>
</dbReference>
<evidence type="ECO:0000313" key="8">
    <source>
        <dbReference type="EMBL" id="AOM83140.1"/>
    </source>
</evidence>
<accession>A0A1D7QVV1</accession>
<dbReference type="STRING" id="632773.BBEV_1779"/>
<dbReference type="NCBIfam" id="TIGR00431">
    <property type="entry name" value="TruB"/>
    <property type="match status" value="1"/>
</dbReference>
<evidence type="ECO:0000259" key="6">
    <source>
        <dbReference type="Pfam" id="PF01509"/>
    </source>
</evidence>
<dbReference type="PATRIC" id="fig|632773.3.peg.1867"/>
<dbReference type="Pfam" id="PF01509">
    <property type="entry name" value="TruB_N"/>
    <property type="match status" value="1"/>
</dbReference>
<gene>
    <name evidence="5 8" type="primary">truB</name>
    <name evidence="8" type="ORF">BBEV_1779</name>
</gene>
<dbReference type="EMBL" id="CP012502">
    <property type="protein sequence ID" value="AOM83140.1"/>
    <property type="molecule type" value="Genomic_DNA"/>
</dbReference>
<dbReference type="PANTHER" id="PTHR13767">
    <property type="entry name" value="TRNA-PSEUDOURIDINE SYNTHASE"/>
    <property type="match status" value="1"/>
</dbReference>
<dbReference type="InterPro" id="IPR002501">
    <property type="entry name" value="PsdUridine_synth_N"/>
</dbReference>
<protein>
    <recommendedName>
        <fullName evidence="5">tRNA pseudouridine synthase B</fullName>
        <ecNumber evidence="5">5.4.99.25</ecNumber>
    </recommendedName>
    <alternativeName>
        <fullName evidence="5">tRNA pseudouridine(55) synthase</fullName>
        <shortName evidence="5">Psi55 synthase</shortName>
    </alternativeName>
    <alternativeName>
        <fullName evidence="5">tRNA pseudouridylate synthase</fullName>
    </alternativeName>
    <alternativeName>
        <fullName evidence="5">tRNA-uridine isomerase</fullName>
    </alternativeName>
</protein>
<keyword evidence="3 5" id="KW-0819">tRNA processing</keyword>
<dbReference type="SUPFAM" id="SSF55120">
    <property type="entry name" value="Pseudouridine synthase"/>
    <property type="match status" value="1"/>
</dbReference>
<name>A0A1D7QVV1_9BACI</name>
<dbReference type="Pfam" id="PF16198">
    <property type="entry name" value="TruB_C_2"/>
    <property type="match status" value="1"/>
</dbReference>
<dbReference type="GO" id="GO:0003723">
    <property type="term" value="F:RNA binding"/>
    <property type="evidence" value="ECO:0007669"/>
    <property type="project" value="InterPro"/>
</dbReference>
<dbReference type="Gene3D" id="3.30.2350.10">
    <property type="entry name" value="Pseudouridine synthase"/>
    <property type="match status" value="1"/>
</dbReference>
<dbReference type="PANTHER" id="PTHR13767:SF2">
    <property type="entry name" value="PSEUDOURIDYLATE SYNTHASE TRUB1"/>
    <property type="match status" value="1"/>
</dbReference>
<dbReference type="FunFam" id="3.30.2350.10:FF:000011">
    <property type="entry name" value="tRNA pseudouridine synthase B"/>
    <property type="match status" value="1"/>
</dbReference>
<evidence type="ECO:0000256" key="2">
    <source>
        <dbReference type="ARBA" id="ARBA00005642"/>
    </source>
</evidence>
<keyword evidence="8" id="KW-0456">Lyase</keyword>
<comment type="similarity">
    <text evidence="2 5">Belongs to the pseudouridine synthase TruB family. Type 1 subfamily.</text>
</comment>
<dbReference type="HAMAP" id="MF_01080">
    <property type="entry name" value="TruB_bact"/>
    <property type="match status" value="1"/>
</dbReference>
<dbReference type="EC" id="5.4.99.25" evidence="5"/>